<comment type="caution">
    <text evidence="2">The sequence shown here is derived from an EMBL/GenBank/DDBJ whole genome shotgun (WGS) entry which is preliminary data.</text>
</comment>
<dbReference type="PANTHER" id="PTHR47326">
    <property type="entry name" value="TRANSPOSABLE ELEMENT TC3 TRANSPOSASE-LIKE PROTEIN"/>
    <property type="match status" value="1"/>
</dbReference>
<evidence type="ECO:0000256" key="1">
    <source>
        <dbReference type="SAM" id="MobiDB-lite"/>
    </source>
</evidence>
<dbReference type="EMBL" id="JAPWTK010000176">
    <property type="protein sequence ID" value="KAJ8946769.1"/>
    <property type="molecule type" value="Genomic_DNA"/>
</dbReference>
<feature type="compositionally biased region" description="Basic and acidic residues" evidence="1">
    <location>
        <begin position="31"/>
        <end position="43"/>
    </location>
</feature>
<feature type="compositionally biased region" description="Polar residues" evidence="1">
    <location>
        <begin position="44"/>
        <end position="53"/>
    </location>
</feature>
<organism evidence="2 3">
    <name type="scientific">Aromia moschata</name>
    <dbReference type="NCBI Taxonomy" id="1265417"/>
    <lineage>
        <taxon>Eukaryota</taxon>
        <taxon>Metazoa</taxon>
        <taxon>Ecdysozoa</taxon>
        <taxon>Arthropoda</taxon>
        <taxon>Hexapoda</taxon>
        <taxon>Insecta</taxon>
        <taxon>Pterygota</taxon>
        <taxon>Neoptera</taxon>
        <taxon>Endopterygota</taxon>
        <taxon>Coleoptera</taxon>
        <taxon>Polyphaga</taxon>
        <taxon>Cucujiformia</taxon>
        <taxon>Chrysomeloidea</taxon>
        <taxon>Cerambycidae</taxon>
        <taxon>Cerambycinae</taxon>
        <taxon>Callichromatini</taxon>
        <taxon>Aromia</taxon>
    </lineage>
</organism>
<dbReference type="AlphaFoldDB" id="A0AAV8Y853"/>
<gene>
    <name evidence="2" type="ORF">NQ318_018978</name>
</gene>
<accession>A0AAV8Y853</accession>
<feature type="region of interest" description="Disordered" evidence="1">
    <location>
        <begin position="31"/>
        <end position="54"/>
    </location>
</feature>
<proteinExistence type="predicted"/>
<keyword evidence="3" id="KW-1185">Reference proteome</keyword>
<evidence type="ECO:0000313" key="3">
    <source>
        <dbReference type="Proteomes" id="UP001162162"/>
    </source>
</evidence>
<sequence>MEDEGNIRMLTRVDQTGISISTVERTVRRFEETDHIKDRKQQSERPTSATNPEKSIVTMPSFIEDLHSSIRRYVQQHEISKGSIGNILKRNKFHPSKVKLVHKLIEDDPDRRIEFCETMMKMIDEDPQTLFQHKGNLNAEAYEDKLRNDIVPAIAQIAGHNFEEMWDQHDGAPAHYVSSSVERGLNMRKM</sequence>
<name>A0AAV8Y853_9CUCU</name>
<dbReference type="PANTHER" id="PTHR47326:SF1">
    <property type="entry name" value="HTH PSQ-TYPE DOMAIN-CONTAINING PROTEIN"/>
    <property type="match status" value="1"/>
</dbReference>
<dbReference type="Proteomes" id="UP001162162">
    <property type="component" value="Unassembled WGS sequence"/>
</dbReference>
<reference evidence="2" key="1">
    <citation type="journal article" date="2023" name="Insect Mol. Biol.">
        <title>Genome sequencing provides insights into the evolution of gene families encoding plant cell wall-degrading enzymes in longhorned beetles.</title>
        <authorList>
            <person name="Shin N.R."/>
            <person name="Okamura Y."/>
            <person name="Kirsch R."/>
            <person name="Pauchet Y."/>
        </authorList>
    </citation>
    <scope>NUCLEOTIDE SEQUENCE</scope>
    <source>
        <strain evidence="2">AMC_N1</strain>
    </source>
</reference>
<protein>
    <submittedName>
        <fullName evidence="2">Uncharacterized protein</fullName>
    </submittedName>
</protein>
<evidence type="ECO:0000313" key="2">
    <source>
        <dbReference type="EMBL" id="KAJ8946769.1"/>
    </source>
</evidence>